<protein>
    <submittedName>
        <fullName evidence="1">Uncharacterized protein</fullName>
    </submittedName>
</protein>
<accession>A0A9D2TT67</accession>
<name>A0A9D2TT67_9FIRM</name>
<proteinExistence type="predicted"/>
<evidence type="ECO:0000313" key="1">
    <source>
        <dbReference type="EMBL" id="HJC88618.1"/>
    </source>
</evidence>
<gene>
    <name evidence="1" type="ORF">H9926_11460</name>
</gene>
<reference evidence="1" key="1">
    <citation type="journal article" date="2021" name="PeerJ">
        <title>Extensive microbial diversity within the chicken gut microbiome revealed by metagenomics and culture.</title>
        <authorList>
            <person name="Gilroy R."/>
            <person name="Ravi A."/>
            <person name="Getino M."/>
            <person name="Pursley I."/>
            <person name="Horton D.L."/>
            <person name="Alikhan N.F."/>
            <person name="Baker D."/>
            <person name="Gharbi K."/>
            <person name="Hall N."/>
            <person name="Watson M."/>
            <person name="Adriaenssens E.M."/>
            <person name="Foster-Nyarko E."/>
            <person name="Jarju S."/>
            <person name="Secka A."/>
            <person name="Antonio M."/>
            <person name="Oren A."/>
            <person name="Chaudhuri R.R."/>
            <person name="La Ragione R."/>
            <person name="Hildebrand F."/>
            <person name="Pallen M.J."/>
        </authorList>
    </citation>
    <scope>NUCLEOTIDE SEQUENCE</scope>
    <source>
        <strain evidence="1">ChiBcec1-1630</strain>
    </source>
</reference>
<feature type="non-terminal residue" evidence="1">
    <location>
        <position position="1"/>
    </location>
</feature>
<dbReference type="Proteomes" id="UP000823922">
    <property type="component" value="Unassembled WGS sequence"/>
</dbReference>
<sequence>GYSPEHSYHLYPSYIAADMMRLSILLKEGVRGVRVDPAECSCIIRMKAARLAGKELDLADKAVLAMNGWELSGKGEKMPVFFFHTNDPNINIRLEKEDGEAGEMLELEFEISRLPEETAAALDSNLKRRHWF</sequence>
<dbReference type="AlphaFoldDB" id="A0A9D2TT67"/>
<evidence type="ECO:0000313" key="2">
    <source>
        <dbReference type="Proteomes" id="UP000823922"/>
    </source>
</evidence>
<comment type="caution">
    <text evidence="1">The sequence shown here is derived from an EMBL/GenBank/DDBJ whole genome shotgun (WGS) entry which is preliminary data.</text>
</comment>
<dbReference type="EMBL" id="DWVS01000293">
    <property type="protein sequence ID" value="HJC88618.1"/>
    <property type="molecule type" value="Genomic_DNA"/>
</dbReference>
<reference evidence="1" key="2">
    <citation type="submission" date="2021-04" db="EMBL/GenBank/DDBJ databases">
        <authorList>
            <person name="Gilroy R."/>
        </authorList>
    </citation>
    <scope>NUCLEOTIDE SEQUENCE</scope>
    <source>
        <strain evidence="1">ChiBcec1-1630</strain>
    </source>
</reference>
<organism evidence="1 2">
    <name type="scientific">Candidatus Eisenbergiella intestinigallinarum</name>
    <dbReference type="NCBI Taxonomy" id="2838549"/>
    <lineage>
        <taxon>Bacteria</taxon>
        <taxon>Bacillati</taxon>
        <taxon>Bacillota</taxon>
        <taxon>Clostridia</taxon>
        <taxon>Lachnospirales</taxon>
        <taxon>Lachnospiraceae</taxon>
        <taxon>Eisenbergiella</taxon>
    </lineage>
</organism>